<accession>A0AAV2IH77</accession>
<keyword evidence="5" id="KW-1185">Reference proteome</keyword>
<name>A0AAV2IH77_LYMST</name>
<comment type="caution">
    <text evidence="4">The sequence shown here is derived from an EMBL/GenBank/DDBJ whole genome shotgun (WGS) entry which is preliminary data.</text>
</comment>
<comment type="similarity">
    <text evidence="2 3">Belongs to the actin family.</text>
</comment>
<dbReference type="PRINTS" id="PR00190">
    <property type="entry name" value="ACTIN"/>
</dbReference>
<organism evidence="4 5">
    <name type="scientific">Lymnaea stagnalis</name>
    <name type="common">Great pond snail</name>
    <name type="synonym">Helix stagnalis</name>
    <dbReference type="NCBI Taxonomy" id="6523"/>
    <lineage>
        <taxon>Eukaryota</taxon>
        <taxon>Metazoa</taxon>
        <taxon>Spiralia</taxon>
        <taxon>Lophotrochozoa</taxon>
        <taxon>Mollusca</taxon>
        <taxon>Gastropoda</taxon>
        <taxon>Heterobranchia</taxon>
        <taxon>Euthyneura</taxon>
        <taxon>Panpulmonata</taxon>
        <taxon>Hygrophila</taxon>
        <taxon>Lymnaeoidea</taxon>
        <taxon>Lymnaeidae</taxon>
        <taxon>Lymnaea</taxon>
    </lineage>
</organism>
<dbReference type="EMBL" id="CAXITT010000668">
    <property type="protein sequence ID" value="CAL1545021.1"/>
    <property type="molecule type" value="Genomic_DNA"/>
</dbReference>
<dbReference type="Pfam" id="PF00022">
    <property type="entry name" value="Actin"/>
    <property type="match status" value="1"/>
</dbReference>
<evidence type="ECO:0000256" key="2">
    <source>
        <dbReference type="ARBA" id="ARBA00006752"/>
    </source>
</evidence>
<comment type="function">
    <text evidence="1">Actins are highly conserved proteins that are involved in various types of cell motility and are ubiquitously expressed in all eukaryotic cells.</text>
</comment>
<dbReference type="FunFam" id="3.30.420.40:FF:000058">
    <property type="entry name" value="Putative actin-related protein 5"/>
    <property type="match status" value="1"/>
</dbReference>
<dbReference type="Proteomes" id="UP001497497">
    <property type="component" value="Unassembled WGS sequence"/>
</dbReference>
<gene>
    <name evidence="4" type="ORF">GSLYS_00018504001</name>
</gene>
<dbReference type="FunFam" id="3.30.420.40:FF:000050">
    <property type="entry name" value="Actin, alpha skeletal muscle"/>
    <property type="match status" value="1"/>
</dbReference>
<reference evidence="4 5" key="1">
    <citation type="submission" date="2024-04" db="EMBL/GenBank/DDBJ databases">
        <authorList>
            <consortium name="Genoscope - CEA"/>
            <person name="William W."/>
        </authorList>
    </citation>
    <scope>NUCLEOTIDE SEQUENCE [LARGE SCALE GENOMIC DNA]</scope>
</reference>
<dbReference type="SMART" id="SM00268">
    <property type="entry name" value="ACTIN"/>
    <property type="match status" value="1"/>
</dbReference>
<dbReference type="Gene3D" id="3.30.420.40">
    <property type="match status" value="2"/>
</dbReference>
<evidence type="ECO:0000256" key="1">
    <source>
        <dbReference type="ARBA" id="ARBA00003520"/>
    </source>
</evidence>
<dbReference type="Gene3D" id="3.90.640.10">
    <property type="entry name" value="Actin, Chain A, domain 4"/>
    <property type="match status" value="1"/>
</dbReference>
<protein>
    <recommendedName>
        <fullName evidence="6">Actin</fullName>
    </recommendedName>
</protein>
<dbReference type="InterPro" id="IPR043129">
    <property type="entry name" value="ATPase_NBD"/>
</dbReference>
<dbReference type="AlphaFoldDB" id="A0AAV2IH77"/>
<evidence type="ECO:0000313" key="4">
    <source>
        <dbReference type="EMBL" id="CAL1545021.1"/>
    </source>
</evidence>
<sequence>MASDDIFPVVLDNGSDTCKAGLAREDEPTVIFPSVFSPVHFVISSLIYSNDKTRYVGQKALDKDATLPLKSPVQRGLITNWDDMEAVWDYVFKEALAIDPRTTPVMMTETHNNPRTNREKTAQILFETFQVPAFFMASQPVLSLYNSGRTTGAVVDIGEGVTTAVPIYEGFAIPEAVVKMDFAGYDVTEYLLTLLAGKGYNLTSPPDRRSVKRLKETSCSVAANQQALTQANPATTFELPDKRVITLEDERYRAPEILFQPRIVGRNDIKGIPNVIHDVISACDMNTRKGLYNNIILAGGSSMLDGIAARLQVELVSLCPQNAQIKINARRDRHLAAWIGGSIYATLPAFQQTSVTRQEYEERGAAAVHQKIV</sequence>
<dbReference type="InterPro" id="IPR004000">
    <property type="entry name" value="Actin"/>
</dbReference>
<evidence type="ECO:0000313" key="5">
    <source>
        <dbReference type="Proteomes" id="UP001497497"/>
    </source>
</evidence>
<dbReference type="SUPFAM" id="SSF53067">
    <property type="entry name" value="Actin-like ATPase domain"/>
    <property type="match status" value="2"/>
</dbReference>
<dbReference type="PANTHER" id="PTHR11937">
    <property type="entry name" value="ACTIN"/>
    <property type="match status" value="1"/>
</dbReference>
<evidence type="ECO:0000256" key="3">
    <source>
        <dbReference type="RuleBase" id="RU000487"/>
    </source>
</evidence>
<proteinExistence type="inferred from homology"/>
<evidence type="ECO:0008006" key="6">
    <source>
        <dbReference type="Google" id="ProtNLM"/>
    </source>
</evidence>